<dbReference type="WBParaSite" id="TTAC_0000251701-mRNA-1">
    <property type="protein sequence ID" value="TTAC_0000251701-mRNA-1"/>
    <property type="gene ID" value="TTAC_0000251701"/>
</dbReference>
<evidence type="ECO:0000256" key="1">
    <source>
        <dbReference type="PROSITE-ProRule" id="PRU00266"/>
    </source>
</evidence>
<gene>
    <name evidence="4" type="ORF">TTAC_LOCUS2505</name>
</gene>
<reference evidence="6" key="1">
    <citation type="submission" date="2017-02" db="UniProtKB">
        <authorList>
            <consortium name="WormBaseParasite"/>
        </authorList>
    </citation>
    <scope>IDENTIFICATION</scope>
</reference>
<name>A0A0R3WP29_HYDTA</name>
<dbReference type="EMBL" id="UYWX01001152">
    <property type="protein sequence ID" value="VDM20261.1"/>
    <property type="molecule type" value="Genomic_DNA"/>
</dbReference>
<dbReference type="GO" id="GO:0031053">
    <property type="term" value="P:primary miRNA processing"/>
    <property type="evidence" value="ECO:0007669"/>
    <property type="project" value="InterPro"/>
</dbReference>
<evidence type="ECO:0000256" key="2">
    <source>
        <dbReference type="SAM" id="MobiDB-lite"/>
    </source>
</evidence>
<feature type="region of interest" description="Disordered" evidence="2">
    <location>
        <begin position="1"/>
        <end position="22"/>
    </location>
</feature>
<accession>A0A0R3WP29</accession>
<sequence>MKLLESKGSESEEFAPDLSDRELHSRTSEQRIIPVLYFITGYDNMNNKDLPENWVKLLHDSGLIMYFNPTIGVATLSRPFMVTSESVKSTTIPIFAIPCLNYLCSKLAPKESLSSKASVVGKSLDDNKDQQRDFLESKENGTHECSCKGGGNDCCGALVNGEDAFEVAEKEKEEGELTTDEEEEENEGEDGEPEDLPPPTKRLCWRSGNRPFISSDKPNTAVDSFNSLSQHILENQAPLVMESSLASQKENLMQQGSLPEQQNDGDVHNSKLLTPEEVREYCNKLFKFKKTGAVTFRNRWERLRFYRTKRGNQRMNDGDGSCEDTEGNSMEQRAKERIFRLFDKSPICILHEYCQSVLHVQSNFKPLMIENDKQLFHYAIVINNVTYPTGSGNSKKSARSEAARLALFKILPEYKAFFEEKKQSGSMTMELTGSMLSEADIDLFRTVPVTDRQVYDIVASRQLNCAAPYAIFGEYVKRHCIPESDVHSNMNIHSKNNHIYEISIGQNRVQVHCKNKRAGRNYAAQEMLAKLHPQVKTWADLLELYGPNTKPDRKSDNEAILDAQTRHSNSVKTGVIRILKAKMLELSNQWEAAEDGKRKGKFNVSPNHLPVVYFHPDSATNVYSYPPPNPTCPELT</sequence>
<feature type="compositionally biased region" description="Acidic residues" evidence="2">
    <location>
        <begin position="176"/>
        <end position="195"/>
    </location>
</feature>
<dbReference type="GO" id="GO:0070878">
    <property type="term" value="F:primary miRNA binding"/>
    <property type="evidence" value="ECO:0007669"/>
    <property type="project" value="TreeGrafter"/>
</dbReference>
<dbReference type="PANTHER" id="PTHR13482">
    <property type="entry name" value="MICRORNA PROCESSOR COMPLEX SUBUNIT DGCR8"/>
    <property type="match status" value="1"/>
</dbReference>
<reference evidence="4 5" key="2">
    <citation type="submission" date="2018-11" db="EMBL/GenBank/DDBJ databases">
        <authorList>
            <consortium name="Pathogen Informatics"/>
        </authorList>
    </citation>
    <scope>NUCLEOTIDE SEQUENCE [LARGE SCALE GENOMIC DNA]</scope>
</reference>
<evidence type="ECO:0000313" key="4">
    <source>
        <dbReference type="EMBL" id="VDM20261.1"/>
    </source>
</evidence>
<dbReference type="PANTHER" id="PTHR13482:SF3">
    <property type="entry name" value="MICROPROCESSOR COMPLEX SUBUNIT DGCR8"/>
    <property type="match status" value="1"/>
</dbReference>
<dbReference type="InterPro" id="IPR040375">
    <property type="entry name" value="DGCR8"/>
</dbReference>
<protein>
    <submittedName>
        <fullName evidence="6">DRBM domain-containing protein</fullName>
    </submittedName>
</protein>
<organism evidence="6">
    <name type="scientific">Hydatigena taeniaeformis</name>
    <name type="common">Feline tapeworm</name>
    <name type="synonym">Taenia taeniaeformis</name>
    <dbReference type="NCBI Taxonomy" id="6205"/>
    <lineage>
        <taxon>Eukaryota</taxon>
        <taxon>Metazoa</taxon>
        <taxon>Spiralia</taxon>
        <taxon>Lophotrochozoa</taxon>
        <taxon>Platyhelminthes</taxon>
        <taxon>Cestoda</taxon>
        <taxon>Eucestoda</taxon>
        <taxon>Cyclophyllidea</taxon>
        <taxon>Taeniidae</taxon>
        <taxon>Hydatigera</taxon>
    </lineage>
</organism>
<dbReference type="STRING" id="6205.A0A0R3WP29"/>
<feature type="region of interest" description="Disordered" evidence="2">
    <location>
        <begin position="168"/>
        <end position="209"/>
    </location>
</feature>
<keyword evidence="1" id="KW-0694">RNA-binding</keyword>
<dbReference type="AlphaFoldDB" id="A0A0R3WP29"/>
<dbReference type="Gene3D" id="2.20.70.10">
    <property type="match status" value="1"/>
</dbReference>
<dbReference type="OrthoDB" id="112668at2759"/>
<dbReference type="GO" id="GO:0003725">
    <property type="term" value="F:double-stranded RNA binding"/>
    <property type="evidence" value="ECO:0007669"/>
    <property type="project" value="TreeGrafter"/>
</dbReference>
<dbReference type="Pfam" id="PF00035">
    <property type="entry name" value="dsrm"/>
    <property type="match status" value="1"/>
</dbReference>
<keyword evidence="5" id="KW-1185">Reference proteome</keyword>
<dbReference type="Proteomes" id="UP000274429">
    <property type="component" value="Unassembled WGS sequence"/>
</dbReference>
<dbReference type="SMART" id="SM00358">
    <property type="entry name" value="DSRM"/>
    <property type="match status" value="1"/>
</dbReference>
<feature type="compositionally biased region" description="Basic and acidic residues" evidence="2">
    <location>
        <begin position="1"/>
        <end position="10"/>
    </location>
</feature>
<dbReference type="SUPFAM" id="SSF54768">
    <property type="entry name" value="dsRNA-binding domain-like"/>
    <property type="match status" value="1"/>
</dbReference>
<dbReference type="GO" id="GO:0042802">
    <property type="term" value="F:identical protein binding"/>
    <property type="evidence" value="ECO:0007669"/>
    <property type="project" value="InterPro"/>
</dbReference>
<dbReference type="GO" id="GO:0020037">
    <property type="term" value="F:heme binding"/>
    <property type="evidence" value="ECO:0007669"/>
    <property type="project" value="InterPro"/>
</dbReference>
<dbReference type="Gene3D" id="3.30.160.20">
    <property type="match status" value="2"/>
</dbReference>
<dbReference type="PROSITE" id="PS50137">
    <property type="entry name" value="DS_RBD"/>
    <property type="match status" value="1"/>
</dbReference>
<dbReference type="GO" id="GO:0070877">
    <property type="term" value="C:microprocessor complex"/>
    <property type="evidence" value="ECO:0007669"/>
    <property type="project" value="InterPro"/>
</dbReference>
<evidence type="ECO:0000259" key="3">
    <source>
        <dbReference type="PROSITE" id="PS50137"/>
    </source>
</evidence>
<evidence type="ECO:0000313" key="6">
    <source>
        <dbReference type="WBParaSite" id="TTAC_0000251701-mRNA-1"/>
    </source>
</evidence>
<dbReference type="Gene3D" id="3.30.160.590">
    <property type="match status" value="1"/>
</dbReference>
<proteinExistence type="predicted"/>
<dbReference type="InterPro" id="IPR014720">
    <property type="entry name" value="dsRBD_dom"/>
</dbReference>
<feature type="domain" description="DRBM" evidence="3">
    <location>
        <begin position="345"/>
        <end position="412"/>
    </location>
</feature>
<dbReference type="CDD" id="cd19868">
    <property type="entry name" value="DSRM_DGCR8_rpt2"/>
    <property type="match status" value="1"/>
</dbReference>
<evidence type="ECO:0000313" key="5">
    <source>
        <dbReference type="Proteomes" id="UP000274429"/>
    </source>
</evidence>